<keyword evidence="5" id="KW-0964">Secreted</keyword>
<comment type="subcellular location">
    <subcellularLocation>
        <location evidence="1">Cell envelope</location>
    </subcellularLocation>
    <subcellularLocation>
        <location evidence="2">Secreted</location>
    </subcellularLocation>
</comment>
<dbReference type="GO" id="GO:0004784">
    <property type="term" value="F:superoxide dismutase activity"/>
    <property type="evidence" value="ECO:0007669"/>
    <property type="project" value="UniProtKB-EC"/>
</dbReference>
<feature type="signal peptide" evidence="8">
    <location>
        <begin position="1"/>
        <end position="20"/>
    </location>
</feature>
<comment type="catalytic activity">
    <reaction evidence="7">
        <text>2 superoxide + 2 H(+) = H2O2 + O2</text>
        <dbReference type="Rhea" id="RHEA:20696"/>
        <dbReference type="ChEBI" id="CHEBI:15378"/>
        <dbReference type="ChEBI" id="CHEBI:15379"/>
        <dbReference type="ChEBI" id="CHEBI:16240"/>
        <dbReference type="ChEBI" id="CHEBI:18421"/>
        <dbReference type="EC" id="1.15.1.1"/>
    </reaction>
</comment>
<keyword evidence="8" id="KW-0732">Signal</keyword>
<evidence type="ECO:0000256" key="7">
    <source>
        <dbReference type="ARBA" id="ARBA00049204"/>
    </source>
</evidence>
<dbReference type="EC" id="1.15.1.1" evidence="4"/>
<evidence type="ECO:0000256" key="2">
    <source>
        <dbReference type="ARBA" id="ARBA00004613"/>
    </source>
</evidence>
<protein>
    <recommendedName>
        <fullName evidence="4">superoxide dismutase</fullName>
        <ecNumber evidence="4">1.15.1.1</ecNumber>
    </recommendedName>
</protein>
<dbReference type="SUPFAM" id="SSF49329">
    <property type="entry name" value="Cu,Zn superoxide dismutase-like"/>
    <property type="match status" value="1"/>
</dbReference>
<evidence type="ECO:0000256" key="5">
    <source>
        <dbReference type="ARBA" id="ARBA00022525"/>
    </source>
</evidence>
<keyword evidence="10" id="KW-1185">Reference proteome</keyword>
<reference evidence="9" key="1">
    <citation type="submission" date="2023-06" db="EMBL/GenBank/DDBJ databases">
        <title>Genome-scale phylogeny and comparative genomics of the fungal order Sordariales.</title>
        <authorList>
            <consortium name="Lawrence Berkeley National Laboratory"/>
            <person name="Hensen N."/>
            <person name="Bonometti L."/>
            <person name="Westerberg I."/>
            <person name="Brannstrom I.O."/>
            <person name="Guillou S."/>
            <person name="Cros-Aarteil S."/>
            <person name="Calhoun S."/>
            <person name="Haridas S."/>
            <person name="Kuo A."/>
            <person name="Mondo S."/>
            <person name="Pangilinan J."/>
            <person name="Riley R."/>
            <person name="Labutti K."/>
            <person name="Andreopoulos B."/>
            <person name="Lipzen A."/>
            <person name="Chen C."/>
            <person name="Yanf M."/>
            <person name="Daum C."/>
            <person name="Ng V."/>
            <person name="Clum A."/>
            <person name="Steindorff A."/>
            <person name="Ohm R."/>
            <person name="Martin F."/>
            <person name="Silar P."/>
            <person name="Natvig D."/>
            <person name="Lalanne C."/>
            <person name="Gautier V."/>
            <person name="Ament-Velasquez S.L."/>
            <person name="Kruys A."/>
            <person name="Hutchinson M.I."/>
            <person name="Powell A.J."/>
            <person name="Barry K."/>
            <person name="Miller A.N."/>
            <person name="Grigoriev I.V."/>
            <person name="Debuchy R."/>
            <person name="Gladieux P."/>
            <person name="Thoren M.H."/>
            <person name="Johannesson H."/>
        </authorList>
    </citation>
    <scope>NUCLEOTIDE SEQUENCE</scope>
    <source>
        <strain evidence="9">CBS 606.72</strain>
    </source>
</reference>
<dbReference type="Proteomes" id="UP001175000">
    <property type="component" value="Unassembled WGS sequence"/>
</dbReference>
<comment type="caution">
    <text evidence="9">The sequence shown here is derived from an EMBL/GenBank/DDBJ whole genome shotgun (WGS) entry which is preliminary data.</text>
</comment>
<evidence type="ECO:0000256" key="8">
    <source>
        <dbReference type="SAM" id="SignalP"/>
    </source>
</evidence>
<name>A0AA39XF72_9PEZI</name>
<proteinExistence type="inferred from homology"/>
<dbReference type="FunFam" id="2.60.40.200:FF:000007">
    <property type="entry name" value="Cell surface Cu-only superoxide dismutase 5"/>
    <property type="match status" value="1"/>
</dbReference>
<sequence>MQLVSFVSLIGAASLATSQATTPNGTVTGAMGDAKPIKNNPVGEAWVATFDGSQGIKGTITAVGWTVGVNYTIDITGLPEGKGPFNYHVHAKALPPNGTCADTGAHLDSYVRGQEPPCTASLPATCEVGDLSGKYGKVDAPAAKKTFNDPYSALDKIMLGYIGERAIVFHDASSARIACANLVKKASDGHGHGH</sequence>
<evidence type="ECO:0000256" key="4">
    <source>
        <dbReference type="ARBA" id="ARBA00012682"/>
    </source>
</evidence>
<feature type="chain" id="PRO_5041330133" description="superoxide dismutase" evidence="8">
    <location>
        <begin position="21"/>
        <end position="194"/>
    </location>
</feature>
<keyword evidence="6" id="KW-0049">Antioxidant</keyword>
<accession>A0AA39XF72</accession>
<dbReference type="EMBL" id="JAULSU010000001">
    <property type="protein sequence ID" value="KAK0632590.1"/>
    <property type="molecule type" value="Genomic_DNA"/>
</dbReference>
<dbReference type="InterPro" id="IPR036423">
    <property type="entry name" value="SOD-like_Cu/Zn_dom_sf"/>
</dbReference>
<evidence type="ECO:0000313" key="10">
    <source>
        <dbReference type="Proteomes" id="UP001175000"/>
    </source>
</evidence>
<evidence type="ECO:0000313" key="9">
    <source>
        <dbReference type="EMBL" id="KAK0632590.1"/>
    </source>
</evidence>
<evidence type="ECO:0000256" key="1">
    <source>
        <dbReference type="ARBA" id="ARBA00004196"/>
    </source>
</evidence>
<dbReference type="GO" id="GO:0005576">
    <property type="term" value="C:extracellular region"/>
    <property type="evidence" value="ECO:0007669"/>
    <property type="project" value="UniProtKB-SubCell"/>
</dbReference>
<dbReference type="Gene3D" id="2.60.40.200">
    <property type="entry name" value="Superoxide dismutase, copper/zinc binding domain"/>
    <property type="match status" value="1"/>
</dbReference>
<gene>
    <name evidence="9" type="ORF">B0T14DRAFT_38062</name>
</gene>
<dbReference type="AlphaFoldDB" id="A0AA39XF72"/>
<evidence type="ECO:0000256" key="6">
    <source>
        <dbReference type="ARBA" id="ARBA00022862"/>
    </source>
</evidence>
<dbReference type="GO" id="GO:0046872">
    <property type="term" value="F:metal ion binding"/>
    <property type="evidence" value="ECO:0007669"/>
    <property type="project" value="InterPro"/>
</dbReference>
<organism evidence="9 10">
    <name type="scientific">Immersiella caudata</name>
    <dbReference type="NCBI Taxonomy" id="314043"/>
    <lineage>
        <taxon>Eukaryota</taxon>
        <taxon>Fungi</taxon>
        <taxon>Dikarya</taxon>
        <taxon>Ascomycota</taxon>
        <taxon>Pezizomycotina</taxon>
        <taxon>Sordariomycetes</taxon>
        <taxon>Sordariomycetidae</taxon>
        <taxon>Sordariales</taxon>
        <taxon>Lasiosphaeriaceae</taxon>
        <taxon>Immersiella</taxon>
    </lineage>
</organism>
<comment type="similarity">
    <text evidence="3">Belongs to the Cu-Zn superoxide dismutase family.</text>
</comment>
<evidence type="ECO:0000256" key="3">
    <source>
        <dbReference type="ARBA" id="ARBA00010457"/>
    </source>
</evidence>